<keyword evidence="9" id="KW-1133">Transmembrane helix</keyword>
<dbReference type="Gene3D" id="1.10.287.130">
    <property type="match status" value="1"/>
</dbReference>
<dbReference type="Pfam" id="PF00512">
    <property type="entry name" value="HisKA"/>
    <property type="match status" value="1"/>
</dbReference>
<comment type="catalytic activity">
    <reaction evidence="1">
        <text>ATP + protein L-histidine = ADP + protein N-phospho-L-histidine.</text>
        <dbReference type="EC" id="2.7.13.3"/>
    </reaction>
</comment>
<reference evidence="11" key="1">
    <citation type="submission" date="2020-10" db="EMBL/GenBank/DDBJ databases">
        <authorList>
            <person name="Gilroy R."/>
        </authorList>
    </citation>
    <scope>NUCLEOTIDE SEQUENCE</scope>
    <source>
        <strain evidence="11">ChiGjej2B2-12916</strain>
    </source>
</reference>
<dbReference type="FunFam" id="1.10.287.130:FF:000001">
    <property type="entry name" value="Two-component sensor histidine kinase"/>
    <property type="match status" value="1"/>
</dbReference>
<reference evidence="11" key="2">
    <citation type="journal article" date="2021" name="PeerJ">
        <title>Extensive microbial diversity within the chicken gut microbiome revealed by metagenomics and culture.</title>
        <authorList>
            <person name="Gilroy R."/>
            <person name="Ravi A."/>
            <person name="Getino M."/>
            <person name="Pursley I."/>
            <person name="Horton D.L."/>
            <person name="Alikhan N.F."/>
            <person name="Baker D."/>
            <person name="Gharbi K."/>
            <person name="Hall N."/>
            <person name="Watson M."/>
            <person name="Adriaenssens E.M."/>
            <person name="Foster-Nyarko E."/>
            <person name="Jarju S."/>
            <person name="Secka A."/>
            <person name="Antonio M."/>
            <person name="Oren A."/>
            <person name="Chaudhuri R.R."/>
            <person name="La Ragione R."/>
            <person name="Hildebrand F."/>
            <person name="Pallen M.J."/>
        </authorList>
    </citation>
    <scope>NUCLEOTIDE SEQUENCE</scope>
    <source>
        <strain evidence="11">ChiGjej2B2-12916</strain>
    </source>
</reference>
<dbReference type="PANTHER" id="PTHR43711">
    <property type="entry name" value="TWO-COMPONENT HISTIDINE KINASE"/>
    <property type="match status" value="1"/>
</dbReference>
<dbReference type="SUPFAM" id="SSF55874">
    <property type="entry name" value="ATPase domain of HSP90 chaperone/DNA topoisomerase II/histidine kinase"/>
    <property type="match status" value="1"/>
</dbReference>
<dbReference type="InterPro" id="IPR004358">
    <property type="entry name" value="Sig_transdc_His_kin-like_C"/>
</dbReference>
<dbReference type="GO" id="GO:0016020">
    <property type="term" value="C:membrane"/>
    <property type="evidence" value="ECO:0007669"/>
    <property type="project" value="UniProtKB-SubCell"/>
</dbReference>
<proteinExistence type="predicted"/>
<evidence type="ECO:0000256" key="2">
    <source>
        <dbReference type="ARBA" id="ARBA00004370"/>
    </source>
</evidence>
<evidence type="ECO:0000256" key="1">
    <source>
        <dbReference type="ARBA" id="ARBA00000085"/>
    </source>
</evidence>
<dbReference type="InterPro" id="IPR003594">
    <property type="entry name" value="HATPase_dom"/>
</dbReference>
<dbReference type="FunFam" id="3.30.565.10:FF:000006">
    <property type="entry name" value="Sensor histidine kinase WalK"/>
    <property type="match status" value="1"/>
</dbReference>
<dbReference type="SMART" id="SM00387">
    <property type="entry name" value="HATPase_c"/>
    <property type="match status" value="1"/>
</dbReference>
<dbReference type="PROSITE" id="PS50109">
    <property type="entry name" value="HIS_KIN"/>
    <property type="match status" value="1"/>
</dbReference>
<evidence type="ECO:0000256" key="4">
    <source>
        <dbReference type="ARBA" id="ARBA00022553"/>
    </source>
</evidence>
<keyword evidence="4" id="KW-0597">Phosphoprotein</keyword>
<evidence type="ECO:0000313" key="12">
    <source>
        <dbReference type="Proteomes" id="UP000886879"/>
    </source>
</evidence>
<gene>
    <name evidence="11" type="ORF">IAD31_09745</name>
</gene>
<dbReference type="AlphaFoldDB" id="A0A9D0YTT4"/>
<evidence type="ECO:0000256" key="7">
    <source>
        <dbReference type="ARBA" id="ARBA00023012"/>
    </source>
</evidence>
<sequence>MKKKLTISIFLIAALSVLLSGVVGIWTFRQREMDTARDNLTELLALMDAQNYETWTEELLEQFTKAAPEKRLTIISPDGTVLGDTDKESRENHATRPEVMEAKENGVGEDVRRSATTGIYTIYVARVFTDGYIGRAAMSLSTVDTLVAQTAVGLVAAAVLSLALSLLLARRLAASTAKPVEEAEVAVRQVDETLQSARSEFTANVTHELKTPLTSIKGFTDMLSSGMVTKPEDQQRFLTMISVEVDRLSNLVDDILTVSELETVAGATGTERAPLKSIAQEVQTILQPQADKAGVKLNVTGGEVVACIAPDRFKEVAINLVENAIKYNRKGGRVTVTVGVAEGMARFVVADTGIGIPEESQSRVFERFYRVDKGRSRAAGGTGLGLAIVKHIVALYQGQIKLASVVGSGTTVSVTLPLAKN</sequence>
<keyword evidence="5" id="KW-0808">Transferase</keyword>
<dbReference type="GO" id="GO:0000155">
    <property type="term" value="F:phosphorelay sensor kinase activity"/>
    <property type="evidence" value="ECO:0007669"/>
    <property type="project" value="InterPro"/>
</dbReference>
<dbReference type="SUPFAM" id="SSF47384">
    <property type="entry name" value="Homodimeric domain of signal transducing histidine kinase"/>
    <property type="match status" value="1"/>
</dbReference>
<dbReference type="InterPro" id="IPR036890">
    <property type="entry name" value="HATPase_C_sf"/>
</dbReference>
<keyword evidence="8 9" id="KW-0472">Membrane</keyword>
<dbReference type="PRINTS" id="PR00344">
    <property type="entry name" value="BCTRLSENSOR"/>
</dbReference>
<organism evidence="11 12">
    <name type="scientific">Candidatus Enterenecus faecium</name>
    <dbReference type="NCBI Taxonomy" id="2840780"/>
    <lineage>
        <taxon>Bacteria</taxon>
        <taxon>Bacillati</taxon>
        <taxon>Bacillota</taxon>
        <taxon>Clostridia</taxon>
        <taxon>Eubacteriales</taxon>
        <taxon>Candidatus Enterenecus</taxon>
    </lineage>
</organism>
<keyword evidence="7" id="KW-0902">Two-component regulatory system</keyword>
<evidence type="ECO:0000256" key="9">
    <source>
        <dbReference type="SAM" id="Phobius"/>
    </source>
</evidence>
<dbReference type="PANTHER" id="PTHR43711:SF31">
    <property type="entry name" value="HISTIDINE KINASE"/>
    <property type="match status" value="1"/>
</dbReference>
<dbReference type="InterPro" id="IPR003661">
    <property type="entry name" value="HisK_dim/P_dom"/>
</dbReference>
<dbReference type="InterPro" id="IPR036097">
    <property type="entry name" value="HisK_dim/P_sf"/>
</dbReference>
<protein>
    <recommendedName>
        <fullName evidence="3">histidine kinase</fullName>
        <ecNumber evidence="3">2.7.13.3</ecNumber>
    </recommendedName>
</protein>
<dbReference type="InterPro" id="IPR005467">
    <property type="entry name" value="His_kinase_dom"/>
</dbReference>
<dbReference type="Proteomes" id="UP000886879">
    <property type="component" value="Unassembled WGS sequence"/>
</dbReference>
<dbReference type="Gene3D" id="3.30.565.10">
    <property type="entry name" value="Histidine kinase-like ATPase, C-terminal domain"/>
    <property type="match status" value="1"/>
</dbReference>
<name>A0A9D0YTT4_9FIRM</name>
<dbReference type="InterPro" id="IPR050736">
    <property type="entry name" value="Sensor_HK_Regulatory"/>
</dbReference>
<evidence type="ECO:0000313" key="11">
    <source>
        <dbReference type="EMBL" id="HIQ61857.1"/>
    </source>
</evidence>
<evidence type="ECO:0000259" key="10">
    <source>
        <dbReference type="PROSITE" id="PS50109"/>
    </source>
</evidence>
<comment type="caution">
    <text evidence="11">The sequence shown here is derived from an EMBL/GenBank/DDBJ whole genome shotgun (WGS) entry which is preliminary data.</text>
</comment>
<comment type="subcellular location">
    <subcellularLocation>
        <location evidence="2">Membrane</location>
    </subcellularLocation>
</comment>
<keyword evidence="6" id="KW-0418">Kinase</keyword>
<evidence type="ECO:0000256" key="8">
    <source>
        <dbReference type="ARBA" id="ARBA00023136"/>
    </source>
</evidence>
<feature type="transmembrane region" description="Helical" evidence="9">
    <location>
        <begin position="146"/>
        <end position="169"/>
    </location>
</feature>
<accession>A0A9D0YTT4</accession>
<evidence type="ECO:0000256" key="3">
    <source>
        <dbReference type="ARBA" id="ARBA00012438"/>
    </source>
</evidence>
<dbReference type="EC" id="2.7.13.3" evidence="3"/>
<dbReference type="CDD" id="cd00075">
    <property type="entry name" value="HATPase"/>
    <property type="match status" value="1"/>
</dbReference>
<dbReference type="SMART" id="SM00388">
    <property type="entry name" value="HisKA"/>
    <property type="match status" value="1"/>
</dbReference>
<keyword evidence="9" id="KW-0812">Transmembrane</keyword>
<dbReference type="Pfam" id="PF02518">
    <property type="entry name" value="HATPase_c"/>
    <property type="match status" value="1"/>
</dbReference>
<dbReference type="CDD" id="cd00082">
    <property type="entry name" value="HisKA"/>
    <property type="match status" value="1"/>
</dbReference>
<dbReference type="EMBL" id="DVFO01000105">
    <property type="protein sequence ID" value="HIQ61857.1"/>
    <property type="molecule type" value="Genomic_DNA"/>
</dbReference>
<feature type="domain" description="Histidine kinase" evidence="10">
    <location>
        <begin position="204"/>
        <end position="420"/>
    </location>
</feature>
<evidence type="ECO:0000256" key="5">
    <source>
        <dbReference type="ARBA" id="ARBA00022679"/>
    </source>
</evidence>
<evidence type="ECO:0000256" key="6">
    <source>
        <dbReference type="ARBA" id="ARBA00022777"/>
    </source>
</evidence>